<dbReference type="InterPro" id="IPR040049">
    <property type="entry name" value="Ribosomal_mS25/mL61"/>
</dbReference>
<evidence type="ECO:0000259" key="8">
    <source>
        <dbReference type="SMART" id="SM00916"/>
    </source>
</evidence>
<keyword evidence="3" id="KW-0689">Ribosomal protein</keyword>
<evidence type="ECO:0000256" key="7">
    <source>
        <dbReference type="ARBA" id="ARBA00035369"/>
    </source>
</evidence>
<dbReference type="GO" id="GO:0003735">
    <property type="term" value="F:structural constituent of ribosome"/>
    <property type="evidence" value="ECO:0007669"/>
    <property type="project" value="InterPro"/>
</dbReference>
<comment type="subcellular location">
    <subcellularLocation>
        <location evidence="1">Mitochondrion</location>
    </subcellularLocation>
</comment>
<dbReference type="InterPro" id="IPR007741">
    <property type="entry name" value="Ribosomal_mL43/mS25/NADH_DH"/>
</dbReference>
<evidence type="ECO:0000256" key="4">
    <source>
        <dbReference type="ARBA" id="ARBA00023128"/>
    </source>
</evidence>
<dbReference type="GO" id="GO:0005840">
    <property type="term" value="C:ribosome"/>
    <property type="evidence" value="ECO:0007669"/>
    <property type="project" value="UniProtKB-KW"/>
</dbReference>
<dbReference type="SMART" id="SM00916">
    <property type="entry name" value="L51_S25_CI-B8"/>
    <property type="match status" value="1"/>
</dbReference>
<dbReference type="SUPFAM" id="SSF52833">
    <property type="entry name" value="Thioredoxin-like"/>
    <property type="match status" value="1"/>
</dbReference>
<dbReference type="PANTHER" id="PTHR13274">
    <property type="entry name" value="MITOCHONDRIAL RIBOSOMAL PROTEIN S25"/>
    <property type="match status" value="1"/>
</dbReference>
<evidence type="ECO:0000256" key="2">
    <source>
        <dbReference type="ARBA" id="ARBA00008046"/>
    </source>
</evidence>
<keyword evidence="10" id="KW-1185">Reference proteome</keyword>
<dbReference type="AlphaFoldDB" id="A0AA36CA40"/>
<sequence length="171" mass="20092">MPFMHGAVPLRRTYYFLQQGKIFFRENVSVFAMSFHLRPKPEQKGVRDFIFWHWAQLQFNNPKVQLVKHRELEIITPFARAYLDDGREVLFDLEGMGREEIEQQIIQTLGKTEIVRKRESLEAIAKVNPADFGTNCERQCICEVQGQHTCTGLIRAPKTLTGKYRWNHNLL</sequence>
<dbReference type="Gene3D" id="3.40.30.10">
    <property type="entry name" value="Glutaredoxin"/>
    <property type="match status" value="1"/>
</dbReference>
<reference evidence="9" key="1">
    <citation type="submission" date="2023-06" db="EMBL/GenBank/DDBJ databases">
        <authorList>
            <person name="Delattre M."/>
        </authorList>
    </citation>
    <scope>NUCLEOTIDE SEQUENCE</scope>
    <source>
        <strain evidence="9">AF72</strain>
    </source>
</reference>
<evidence type="ECO:0000256" key="1">
    <source>
        <dbReference type="ARBA" id="ARBA00004173"/>
    </source>
</evidence>
<gene>
    <name evidence="9" type="ORF">MSPICULIGERA_LOCUS3879</name>
</gene>
<evidence type="ECO:0000256" key="3">
    <source>
        <dbReference type="ARBA" id="ARBA00022980"/>
    </source>
</evidence>
<keyword evidence="5" id="KW-0687">Ribonucleoprotein</keyword>
<evidence type="ECO:0000256" key="6">
    <source>
        <dbReference type="ARBA" id="ARBA00035139"/>
    </source>
</evidence>
<feature type="domain" description="Ribosomal protein/NADH dehydrogenase" evidence="8">
    <location>
        <begin position="38"/>
        <end position="112"/>
    </location>
</feature>
<comment type="similarity">
    <text evidence="2">Belongs to the mitochondrion-specific ribosomal protein mS25 family.</text>
</comment>
<dbReference type="GO" id="GO:0005739">
    <property type="term" value="C:mitochondrion"/>
    <property type="evidence" value="ECO:0007669"/>
    <property type="project" value="UniProtKB-SubCell"/>
</dbReference>
<evidence type="ECO:0000256" key="5">
    <source>
        <dbReference type="ARBA" id="ARBA00023274"/>
    </source>
</evidence>
<dbReference type="PANTHER" id="PTHR13274:SF2">
    <property type="entry name" value="SMALL RIBOSOMAL SUBUNIT PROTEIN MS25"/>
    <property type="match status" value="1"/>
</dbReference>
<proteinExistence type="inferred from homology"/>
<dbReference type="EMBL" id="CATQJA010001013">
    <property type="protein sequence ID" value="CAJ0565227.1"/>
    <property type="molecule type" value="Genomic_DNA"/>
</dbReference>
<protein>
    <recommendedName>
        <fullName evidence="6">Small ribosomal subunit protein mS25</fullName>
    </recommendedName>
    <alternativeName>
        <fullName evidence="7">28S ribosomal protein S25, mitochondrial</fullName>
    </alternativeName>
</protein>
<feature type="non-terminal residue" evidence="9">
    <location>
        <position position="171"/>
    </location>
</feature>
<keyword evidence="4" id="KW-0496">Mitochondrion</keyword>
<evidence type="ECO:0000313" key="9">
    <source>
        <dbReference type="EMBL" id="CAJ0565227.1"/>
    </source>
</evidence>
<accession>A0AA36CA40</accession>
<name>A0AA36CA40_9BILA</name>
<comment type="caution">
    <text evidence="9">The sequence shown here is derived from an EMBL/GenBank/DDBJ whole genome shotgun (WGS) entry which is preliminary data.</text>
</comment>
<dbReference type="Proteomes" id="UP001177023">
    <property type="component" value="Unassembled WGS sequence"/>
</dbReference>
<dbReference type="Pfam" id="PF05047">
    <property type="entry name" value="L51_S25_CI-B8"/>
    <property type="match status" value="1"/>
</dbReference>
<evidence type="ECO:0000313" key="10">
    <source>
        <dbReference type="Proteomes" id="UP001177023"/>
    </source>
</evidence>
<dbReference type="InterPro" id="IPR036249">
    <property type="entry name" value="Thioredoxin-like_sf"/>
</dbReference>
<organism evidence="9 10">
    <name type="scientific">Mesorhabditis spiculigera</name>
    <dbReference type="NCBI Taxonomy" id="96644"/>
    <lineage>
        <taxon>Eukaryota</taxon>
        <taxon>Metazoa</taxon>
        <taxon>Ecdysozoa</taxon>
        <taxon>Nematoda</taxon>
        <taxon>Chromadorea</taxon>
        <taxon>Rhabditida</taxon>
        <taxon>Rhabditina</taxon>
        <taxon>Rhabditomorpha</taxon>
        <taxon>Rhabditoidea</taxon>
        <taxon>Rhabditidae</taxon>
        <taxon>Mesorhabditinae</taxon>
        <taxon>Mesorhabditis</taxon>
    </lineage>
</organism>
<dbReference type="GO" id="GO:1990904">
    <property type="term" value="C:ribonucleoprotein complex"/>
    <property type="evidence" value="ECO:0007669"/>
    <property type="project" value="UniProtKB-KW"/>
</dbReference>